<evidence type="ECO:0000313" key="3">
    <source>
        <dbReference type="Proteomes" id="UP001236507"/>
    </source>
</evidence>
<evidence type="ECO:0000256" key="1">
    <source>
        <dbReference type="SAM" id="SignalP"/>
    </source>
</evidence>
<organism evidence="2 3">
    <name type="scientific">Flectobacillus roseus</name>
    <dbReference type="NCBI Taxonomy" id="502259"/>
    <lineage>
        <taxon>Bacteria</taxon>
        <taxon>Pseudomonadati</taxon>
        <taxon>Bacteroidota</taxon>
        <taxon>Cytophagia</taxon>
        <taxon>Cytophagales</taxon>
        <taxon>Flectobacillaceae</taxon>
        <taxon>Flectobacillus</taxon>
    </lineage>
</organism>
<feature type="signal peptide" evidence="1">
    <location>
        <begin position="1"/>
        <end position="19"/>
    </location>
</feature>
<keyword evidence="3" id="KW-1185">Reference proteome</keyword>
<gene>
    <name evidence="2" type="ORF">QM524_05285</name>
</gene>
<accession>A0ABT6Y4Z6</accession>
<proteinExistence type="predicted"/>
<dbReference type="Proteomes" id="UP001236507">
    <property type="component" value="Unassembled WGS sequence"/>
</dbReference>
<dbReference type="PROSITE" id="PS51257">
    <property type="entry name" value="PROKAR_LIPOPROTEIN"/>
    <property type="match status" value="1"/>
</dbReference>
<feature type="chain" id="PRO_5045250876" evidence="1">
    <location>
        <begin position="20"/>
        <end position="542"/>
    </location>
</feature>
<comment type="caution">
    <text evidence="2">The sequence shown here is derived from an EMBL/GenBank/DDBJ whole genome shotgun (WGS) entry which is preliminary data.</text>
</comment>
<sequence length="542" mass="56678">MKKLIYILGAFMLAGAWYACTPPLDGVTLKLPVALANSNVVIQFQPDNVSAGDLPSNIKISLGGADTAKVVNSVGGKTLAVKQNVLTLAAKSNSVPSANAPIKFFIIAEADGYLRSITPVEITSTKDQNLVVKLTKIAAPPAGVSVVQQPATVPASGTTSTPITAATSTTSTVQEKATVNIPSGVTMKDGDGQTVGGSVNVVVTKTDATKTPVNIDLGDVSKVLDKNNQPIPSFTFKPVVGMDIEISNDKNQKVKSFSGQIDVQTEFPTGATDPTTGKPLVAGDLIAIASYDEDTKVFKYEGSVKLVTNANGKLEAKGTINHLTSVFFASFNGITVSGNSNSPADIAAAKAAFGDNVTAAMINAIKTYTLAFGGSVGQYASETFTVDVNDGAVVFETTDRLNNSIITPNAITKIVVKNSLGEVITTVNNPYPSGQSATINMPAPPNFIELQANLKCKDANKTSNADNIHMYAKKPGDGYFYVGKATRNASNIITATSTILKRGGVYDFMFDVGGILFYYDNQTVTSGSVHSINSSMPDVLCK</sequence>
<dbReference type="RefSeq" id="WP_283343785.1">
    <property type="nucleotide sequence ID" value="NZ_JASHIF010000004.1"/>
</dbReference>
<name>A0ABT6Y4Z6_9BACT</name>
<keyword evidence="1" id="KW-0732">Signal</keyword>
<protein>
    <submittedName>
        <fullName evidence="2">Uncharacterized protein</fullName>
    </submittedName>
</protein>
<reference evidence="2 3" key="1">
    <citation type="submission" date="2023-05" db="EMBL/GenBank/DDBJ databases">
        <title>Novel species of genus Flectobacillus isolated from stream in China.</title>
        <authorList>
            <person name="Lu H."/>
        </authorList>
    </citation>
    <scope>NUCLEOTIDE SEQUENCE [LARGE SCALE GENOMIC DNA]</scope>
    <source>
        <strain evidence="2 3">KCTC 42575</strain>
    </source>
</reference>
<dbReference type="EMBL" id="JASHIF010000004">
    <property type="protein sequence ID" value="MDI9858612.1"/>
    <property type="molecule type" value="Genomic_DNA"/>
</dbReference>
<evidence type="ECO:0000313" key="2">
    <source>
        <dbReference type="EMBL" id="MDI9858612.1"/>
    </source>
</evidence>